<protein>
    <submittedName>
        <fullName evidence="1">Uncharacterized protein</fullName>
    </submittedName>
</protein>
<dbReference type="Proteomes" id="UP000315971">
    <property type="component" value="Unassembled WGS sequence"/>
</dbReference>
<accession>A0A521DEH7</accession>
<gene>
    <name evidence="1" type="ORF">SAMN06265350_106234</name>
</gene>
<dbReference type="EMBL" id="FXSZ01000006">
    <property type="protein sequence ID" value="SMO70005.1"/>
    <property type="molecule type" value="Genomic_DNA"/>
</dbReference>
<name>A0A521DEH7_9SPHI</name>
<evidence type="ECO:0000313" key="2">
    <source>
        <dbReference type="Proteomes" id="UP000315971"/>
    </source>
</evidence>
<dbReference type="AlphaFoldDB" id="A0A521DEH7"/>
<organism evidence="1 2">
    <name type="scientific">Solitalea koreensis</name>
    <dbReference type="NCBI Taxonomy" id="543615"/>
    <lineage>
        <taxon>Bacteria</taxon>
        <taxon>Pseudomonadati</taxon>
        <taxon>Bacteroidota</taxon>
        <taxon>Sphingobacteriia</taxon>
        <taxon>Sphingobacteriales</taxon>
        <taxon>Sphingobacteriaceae</taxon>
        <taxon>Solitalea</taxon>
    </lineage>
</organism>
<reference evidence="1 2" key="1">
    <citation type="submission" date="2017-05" db="EMBL/GenBank/DDBJ databases">
        <authorList>
            <person name="Varghese N."/>
            <person name="Submissions S."/>
        </authorList>
    </citation>
    <scope>NUCLEOTIDE SEQUENCE [LARGE SCALE GENOMIC DNA]</scope>
    <source>
        <strain evidence="1 2">DSM 21342</strain>
    </source>
</reference>
<evidence type="ECO:0000313" key="1">
    <source>
        <dbReference type="EMBL" id="SMO70005.1"/>
    </source>
</evidence>
<sequence>MSDDGGCDCNPIIRSFTLVRTSFNVLTSWGIEHFLRKFLYANFFIIRLDCVLFTIPAVQTRLSITNGLKSTLAM</sequence>
<keyword evidence="2" id="KW-1185">Reference proteome</keyword>
<proteinExistence type="predicted"/>